<organism evidence="1 2">
    <name type="scientific">Clavelina lepadiformis</name>
    <name type="common">Light-bulb sea squirt</name>
    <name type="synonym">Ascidia lepadiformis</name>
    <dbReference type="NCBI Taxonomy" id="159417"/>
    <lineage>
        <taxon>Eukaryota</taxon>
        <taxon>Metazoa</taxon>
        <taxon>Chordata</taxon>
        <taxon>Tunicata</taxon>
        <taxon>Ascidiacea</taxon>
        <taxon>Aplousobranchia</taxon>
        <taxon>Clavelinidae</taxon>
        <taxon>Clavelina</taxon>
    </lineage>
</organism>
<keyword evidence="2" id="KW-1185">Reference proteome</keyword>
<dbReference type="Proteomes" id="UP001642483">
    <property type="component" value="Unassembled WGS sequence"/>
</dbReference>
<evidence type="ECO:0008006" key="3">
    <source>
        <dbReference type="Google" id="ProtNLM"/>
    </source>
</evidence>
<evidence type="ECO:0000313" key="2">
    <source>
        <dbReference type="Proteomes" id="UP001642483"/>
    </source>
</evidence>
<dbReference type="EMBL" id="CAWYQH010000090">
    <property type="protein sequence ID" value="CAK8682319.1"/>
    <property type="molecule type" value="Genomic_DNA"/>
</dbReference>
<gene>
    <name evidence="1" type="ORF">CVLEPA_LOCUS12996</name>
</gene>
<dbReference type="InterPro" id="IPR009072">
    <property type="entry name" value="Histone-fold"/>
</dbReference>
<dbReference type="InterPro" id="IPR028847">
    <property type="entry name" value="CENP-W"/>
</dbReference>
<dbReference type="Gene3D" id="1.10.20.10">
    <property type="entry name" value="Histone, subunit A"/>
    <property type="match status" value="1"/>
</dbReference>
<proteinExistence type="predicted"/>
<reference evidence="1 2" key="1">
    <citation type="submission" date="2024-02" db="EMBL/GenBank/DDBJ databases">
        <authorList>
            <person name="Daric V."/>
            <person name="Darras S."/>
        </authorList>
    </citation>
    <scope>NUCLEOTIDE SEQUENCE [LARGE SCALE GENOMIC DNA]</scope>
</reference>
<comment type="caution">
    <text evidence="1">The sequence shown here is derived from an EMBL/GenBank/DDBJ whole genome shotgun (WGS) entry which is preliminary data.</text>
</comment>
<dbReference type="Pfam" id="PF15510">
    <property type="entry name" value="CENP-W"/>
    <property type="match status" value="1"/>
</dbReference>
<accession>A0ABP0FV95</accession>
<evidence type="ECO:0000313" key="1">
    <source>
        <dbReference type="EMBL" id="CAK8682319.1"/>
    </source>
</evidence>
<protein>
    <recommendedName>
        <fullName evidence="3">Ribosomal protein L20</fullName>
    </recommendedName>
</protein>
<sequence>MKRIIVSSKIRKRFCGHLRKTKVSKNVEILVWLNSLLLFHRLAKAADTEAKLLKSKLINRSYIQAVRKVSDVGF</sequence>
<name>A0ABP0FV95_CLALP</name>